<organism evidence="1 2">
    <name type="scientific">Vermiconidia calcicola</name>
    <dbReference type="NCBI Taxonomy" id="1690605"/>
    <lineage>
        <taxon>Eukaryota</taxon>
        <taxon>Fungi</taxon>
        <taxon>Dikarya</taxon>
        <taxon>Ascomycota</taxon>
        <taxon>Pezizomycotina</taxon>
        <taxon>Dothideomycetes</taxon>
        <taxon>Dothideomycetidae</taxon>
        <taxon>Mycosphaerellales</taxon>
        <taxon>Extremaceae</taxon>
        <taxon>Vermiconidia</taxon>
    </lineage>
</organism>
<keyword evidence="2" id="KW-1185">Reference proteome</keyword>
<sequence length="925" mass="101097">MSEHSAIKERPPSPSAEDNPSHTLPQSVGSMPKLESDFLSHNFEGSSWVLKNFTKNPALSILASPLLLVDAALLPVRAITSREKTESDDEQELERLRRKQGWPGTRQYAEYTGKQQGHFNDASPLSTSRTPAGIPNLASEPTTSKYRPRHSRNTNKRTEEKAKDRHRSSTYPGWALPHSHVVDRHRARYRAEEEDGHSDGRPEPRRKHRHECKHGYEHREDGDRHRSDRRPTRTSHDRESDTFASRNRSEATSGAATVSSVHSWLRNSDVGPAQAAPVPAAQPMANAAITAQAPQPQVQPQNGWPGSYGYALPPQLPPEQIQQPRPVVHQTASQPRHVQFQEPSEPQRHAHNNVPSVHRQDFAHPQAQQEPMPPPNQPISSQGTSRSSGVSRRDFAAGQSERQTYNTAPNNSYAAGVNKSTTTASSGKDSAFSGSNSRYAQEPSGTRSSRQSTSSAAHPARVNAGSATASTVYYDAPESYVSQSTRRSFGSHASSAQVGKQSQSGDRIENWLNSSGGSRNPPKAPSTILTQRQYKSTDRPDSVAPWDSQTEVAAAGQSFQAQYTAQMPERGPGSGATGTQSGDGRDPGRSHASSSRSSATVRQAMPPARAPSISTINTADLPSTVGPRSRATTSDRSGTSSYQTANILRTNGAPKATKALTMIPAYVDEWHSRCWDNNGFAPDPTAMPTAAPGNAGPLPYNPAGMNRPPMSDGAGIANAPAEDESSSDASSDSSSSYECSSCGFSETEDQQYDPFTAGALPQSGVEPQVAEGAIPHYQQPSQANDPHPAEQQQYAQAAQYAQPQYFGQQQSYPVQGPQDGAQQPPQFEQQQPLYAQPQSPGQQFAYHQQPQYEQQQQPYAQPQQPDQQFQNYQQPQCEKQQQPYAQPQQPDQQFQTYQQPSYAQGTQEGLYQQPPARPEPTWFEA</sequence>
<evidence type="ECO:0000313" key="2">
    <source>
        <dbReference type="Proteomes" id="UP001281147"/>
    </source>
</evidence>
<evidence type="ECO:0000313" key="1">
    <source>
        <dbReference type="EMBL" id="KAK3705799.1"/>
    </source>
</evidence>
<name>A0ACC3MXH5_9PEZI</name>
<comment type="caution">
    <text evidence="1">The sequence shown here is derived from an EMBL/GenBank/DDBJ whole genome shotgun (WGS) entry which is preliminary data.</text>
</comment>
<gene>
    <name evidence="1" type="ORF">LTR37_013106</name>
</gene>
<reference evidence="1" key="1">
    <citation type="submission" date="2023-07" db="EMBL/GenBank/DDBJ databases">
        <title>Black Yeasts Isolated from many extreme environments.</title>
        <authorList>
            <person name="Coleine C."/>
            <person name="Stajich J.E."/>
            <person name="Selbmann L."/>
        </authorList>
    </citation>
    <scope>NUCLEOTIDE SEQUENCE</scope>
    <source>
        <strain evidence="1">CCFEE 5714</strain>
    </source>
</reference>
<protein>
    <submittedName>
        <fullName evidence="1">Uncharacterized protein</fullName>
    </submittedName>
</protein>
<proteinExistence type="predicted"/>
<accession>A0ACC3MXH5</accession>
<dbReference type="Proteomes" id="UP001281147">
    <property type="component" value="Unassembled WGS sequence"/>
</dbReference>
<dbReference type="EMBL" id="JAUTXU010000126">
    <property type="protein sequence ID" value="KAK3705799.1"/>
    <property type="molecule type" value="Genomic_DNA"/>
</dbReference>